<proteinExistence type="predicted"/>
<dbReference type="AlphaFoldDB" id="G3JBA3"/>
<dbReference type="InterPro" id="IPR025533">
    <property type="entry name" value="DUF4419"/>
</dbReference>
<dbReference type="InParanoid" id="G3JBA3"/>
<dbReference type="VEuPathDB" id="FungiDB:CCM_03533"/>
<dbReference type="PANTHER" id="PTHR31252:SF11">
    <property type="entry name" value="DUF4419 DOMAIN-CONTAINING PROTEIN"/>
    <property type="match status" value="1"/>
</dbReference>
<name>G3JBA3_CORMM</name>
<dbReference type="EMBL" id="JH126400">
    <property type="protein sequence ID" value="EGX95261.1"/>
    <property type="molecule type" value="Genomic_DNA"/>
</dbReference>
<keyword evidence="2" id="KW-1185">Reference proteome</keyword>
<dbReference type="RefSeq" id="XP_006668747.1">
    <property type="nucleotide sequence ID" value="XM_006668684.1"/>
</dbReference>
<dbReference type="PANTHER" id="PTHR31252">
    <property type="entry name" value="DUF4419 DOMAIN-CONTAINING PROTEIN"/>
    <property type="match status" value="1"/>
</dbReference>
<dbReference type="Proteomes" id="UP000001610">
    <property type="component" value="Unassembled WGS sequence"/>
</dbReference>
<gene>
    <name evidence="1" type="ORF">CCM_03533</name>
</gene>
<dbReference type="OrthoDB" id="9978173at2759"/>
<dbReference type="KEGG" id="cmt:CCM_03533"/>
<dbReference type="HOGENOM" id="CLU_037155_2_0_1"/>
<sequence>MPVTLQFEASPVVGRSREKSAASTDDLLLPCDRGRRVLSSSVSDVGADTLSSLKNGFVCTVLHAWQQDLHLELRPDDVWLAVLTQFGFYVRGGDENRAEALRDRFVAHSDRRQLEINHPLGRMSDMNLPVLVRQFVGLVREQLVDPTLVDWLLPVFSTTQPDDEVAAAAVFLGTVHEYFGYNVQLGCGFPSVTLHGERKDWVDLSSRISRLADFDMASCTNKDDARAVTSQPQDSSAKEWSQALAVVADFMVASFDRPMAADVEHFWQRACHSTAAQASGDFEKMSGWLTAFCWWRSDGARLEAWSDSESTRRLWLKLGDVEFPVIDQSRIPPAVMSTDINFILDDCQRVAATLVGGSWGTKWLDKCGSRVRPFPGWWLVTGESSSQRAWREREKTPPEELSYPLFPKHRGTKARLLAKEKEAPLATNRAAFAAIAKARRERTRALNARPPVPPRLHGAVAENQALQDGKDIEHPV</sequence>
<reference evidence="1 2" key="1">
    <citation type="journal article" date="2011" name="Genome Biol.">
        <title>Genome sequence of the insect pathogenic fungus Cordyceps militaris, a valued traditional Chinese medicine.</title>
        <authorList>
            <person name="Zheng P."/>
            <person name="Xia Y."/>
            <person name="Xiao G."/>
            <person name="Xiong C."/>
            <person name="Hu X."/>
            <person name="Zhang S."/>
            <person name="Zheng H."/>
            <person name="Huang Y."/>
            <person name="Zhou Y."/>
            <person name="Wang S."/>
            <person name="Zhao G.P."/>
            <person name="Liu X."/>
            <person name="St Leger R.J."/>
            <person name="Wang C."/>
        </authorList>
    </citation>
    <scope>NUCLEOTIDE SEQUENCE [LARGE SCALE GENOMIC DNA]</scope>
    <source>
        <strain evidence="1 2">CM01</strain>
    </source>
</reference>
<dbReference type="Pfam" id="PF14388">
    <property type="entry name" value="DUF4419"/>
    <property type="match status" value="1"/>
</dbReference>
<protein>
    <submittedName>
        <fullName evidence="1">Uncharacterized protein</fullName>
    </submittedName>
</protein>
<organism evidence="1 2">
    <name type="scientific">Cordyceps militaris (strain CM01)</name>
    <name type="common">Caterpillar fungus</name>
    <dbReference type="NCBI Taxonomy" id="983644"/>
    <lineage>
        <taxon>Eukaryota</taxon>
        <taxon>Fungi</taxon>
        <taxon>Dikarya</taxon>
        <taxon>Ascomycota</taxon>
        <taxon>Pezizomycotina</taxon>
        <taxon>Sordariomycetes</taxon>
        <taxon>Hypocreomycetidae</taxon>
        <taxon>Hypocreales</taxon>
        <taxon>Cordycipitaceae</taxon>
        <taxon>Cordyceps</taxon>
    </lineage>
</organism>
<dbReference type="GeneID" id="18165559"/>
<evidence type="ECO:0000313" key="2">
    <source>
        <dbReference type="Proteomes" id="UP000001610"/>
    </source>
</evidence>
<evidence type="ECO:0000313" key="1">
    <source>
        <dbReference type="EMBL" id="EGX95261.1"/>
    </source>
</evidence>
<dbReference type="eggNOG" id="ENOG502SKQ0">
    <property type="taxonomic scope" value="Eukaryota"/>
</dbReference>
<accession>G3JBA3</accession>